<dbReference type="EMBL" id="CM018220">
    <property type="protein sequence ID" value="KAB2023338.1"/>
    <property type="molecule type" value="Genomic_DNA"/>
</dbReference>
<protein>
    <submittedName>
        <fullName evidence="1">Uncharacterized protein</fullName>
    </submittedName>
</protein>
<evidence type="ECO:0000313" key="2">
    <source>
        <dbReference type="Proteomes" id="UP000327439"/>
    </source>
</evidence>
<accession>A0A5J5QW54</accession>
<dbReference type="AlphaFoldDB" id="A0A5J5QW54"/>
<dbReference type="Proteomes" id="UP000327439">
    <property type="component" value="Chromosome D06"/>
</dbReference>
<reference evidence="2" key="1">
    <citation type="journal article" date="2020" name="Nat. Genet.">
        <title>Genomic diversifications of five Gossypium allopolyploid species and their impact on cotton improvement.</title>
        <authorList>
            <person name="Chen Z.J."/>
            <person name="Sreedasyam A."/>
            <person name="Ando A."/>
            <person name="Song Q."/>
            <person name="De Santiago L.M."/>
            <person name="Hulse-Kemp A.M."/>
            <person name="Ding M."/>
            <person name="Ye W."/>
            <person name="Kirkbride R.C."/>
            <person name="Jenkins J."/>
            <person name="Plott C."/>
            <person name="Lovell J."/>
            <person name="Lin Y.M."/>
            <person name="Vaughn R."/>
            <person name="Liu B."/>
            <person name="Simpson S."/>
            <person name="Scheffler B.E."/>
            <person name="Wen L."/>
            <person name="Saski C.A."/>
            <person name="Grover C.E."/>
            <person name="Hu G."/>
            <person name="Conover J.L."/>
            <person name="Carlson J.W."/>
            <person name="Shu S."/>
            <person name="Boston L.B."/>
            <person name="Williams M."/>
            <person name="Peterson D.G."/>
            <person name="McGee K."/>
            <person name="Jones D.C."/>
            <person name="Wendel J.F."/>
            <person name="Stelly D.M."/>
            <person name="Grimwood J."/>
            <person name="Schmutz J."/>
        </authorList>
    </citation>
    <scope>NUCLEOTIDE SEQUENCE [LARGE SCALE GENOMIC DNA]</scope>
    <source>
        <strain evidence="2">cv. 3-79</strain>
    </source>
</reference>
<name>A0A5J5QW54_GOSBA</name>
<organism evidence="1 2">
    <name type="scientific">Gossypium barbadense</name>
    <name type="common">Sea Island cotton</name>
    <name type="synonym">Hibiscus barbadensis</name>
    <dbReference type="NCBI Taxonomy" id="3634"/>
    <lineage>
        <taxon>Eukaryota</taxon>
        <taxon>Viridiplantae</taxon>
        <taxon>Streptophyta</taxon>
        <taxon>Embryophyta</taxon>
        <taxon>Tracheophyta</taxon>
        <taxon>Spermatophyta</taxon>
        <taxon>Magnoliopsida</taxon>
        <taxon>eudicotyledons</taxon>
        <taxon>Gunneridae</taxon>
        <taxon>Pentapetalae</taxon>
        <taxon>rosids</taxon>
        <taxon>malvids</taxon>
        <taxon>Malvales</taxon>
        <taxon>Malvaceae</taxon>
        <taxon>Malvoideae</taxon>
        <taxon>Gossypium</taxon>
    </lineage>
</organism>
<evidence type="ECO:0000313" key="1">
    <source>
        <dbReference type="EMBL" id="KAB2023338.1"/>
    </source>
</evidence>
<gene>
    <name evidence="1" type="ORF">ES319_D06G011000v1</name>
</gene>
<proteinExistence type="predicted"/>
<sequence length="40" mass="4592">MQIMKKKGSSTARVFKERSTLHNGPLLSPINGFSRWFEIV</sequence>
<keyword evidence="2" id="KW-1185">Reference proteome</keyword>